<evidence type="ECO:0000256" key="4">
    <source>
        <dbReference type="ARBA" id="ARBA00022692"/>
    </source>
</evidence>
<feature type="transmembrane region" description="Helical" evidence="8">
    <location>
        <begin position="228"/>
        <end position="249"/>
    </location>
</feature>
<feature type="transmembrane region" description="Helical" evidence="8">
    <location>
        <begin position="196"/>
        <end position="216"/>
    </location>
</feature>
<dbReference type="Proteomes" id="UP001589865">
    <property type="component" value="Unassembled WGS sequence"/>
</dbReference>
<dbReference type="PROSITE" id="PS50850">
    <property type="entry name" value="MFS"/>
    <property type="match status" value="1"/>
</dbReference>
<keyword evidence="5 8" id="KW-1133">Transmembrane helix</keyword>
<evidence type="ECO:0000256" key="5">
    <source>
        <dbReference type="ARBA" id="ARBA00022989"/>
    </source>
</evidence>
<keyword evidence="6 8" id="KW-0472">Membrane</keyword>
<feature type="transmembrane region" description="Helical" evidence="8">
    <location>
        <begin position="363"/>
        <end position="382"/>
    </location>
</feature>
<proteinExistence type="predicted"/>
<evidence type="ECO:0000256" key="7">
    <source>
        <dbReference type="SAM" id="MobiDB-lite"/>
    </source>
</evidence>
<feature type="transmembrane region" description="Helical" evidence="8">
    <location>
        <begin position="133"/>
        <end position="154"/>
    </location>
</feature>
<organism evidence="10 11">
    <name type="scientific">Roseomonas elaeocarpi</name>
    <dbReference type="NCBI Taxonomy" id="907779"/>
    <lineage>
        <taxon>Bacteria</taxon>
        <taxon>Pseudomonadati</taxon>
        <taxon>Pseudomonadota</taxon>
        <taxon>Alphaproteobacteria</taxon>
        <taxon>Acetobacterales</taxon>
        <taxon>Roseomonadaceae</taxon>
        <taxon>Roseomonas</taxon>
    </lineage>
</organism>
<dbReference type="PRINTS" id="PR01036">
    <property type="entry name" value="TCRTETB"/>
</dbReference>
<feature type="region of interest" description="Disordered" evidence="7">
    <location>
        <begin position="1"/>
        <end position="25"/>
    </location>
</feature>
<keyword evidence="2" id="KW-0813">Transport</keyword>
<evidence type="ECO:0000256" key="8">
    <source>
        <dbReference type="SAM" id="Phobius"/>
    </source>
</evidence>
<protein>
    <submittedName>
        <fullName evidence="10">MDR family MFS transporter</fullName>
    </submittedName>
</protein>
<reference evidence="10 11" key="1">
    <citation type="submission" date="2024-09" db="EMBL/GenBank/DDBJ databases">
        <authorList>
            <person name="Sun Q."/>
            <person name="Mori K."/>
        </authorList>
    </citation>
    <scope>NUCLEOTIDE SEQUENCE [LARGE SCALE GENOMIC DNA]</scope>
    <source>
        <strain evidence="10 11">TBRC 5777</strain>
    </source>
</reference>
<dbReference type="Pfam" id="PF07690">
    <property type="entry name" value="MFS_1"/>
    <property type="match status" value="2"/>
</dbReference>
<dbReference type="InterPro" id="IPR011701">
    <property type="entry name" value="MFS"/>
</dbReference>
<feature type="transmembrane region" description="Helical" evidence="8">
    <location>
        <begin position="296"/>
        <end position="318"/>
    </location>
</feature>
<dbReference type="NCBIfam" id="TIGR00711">
    <property type="entry name" value="efflux_EmrB"/>
    <property type="match status" value="1"/>
</dbReference>
<feature type="transmembrane region" description="Helical" evidence="8">
    <location>
        <begin position="108"/>
        <end position="127"/>
    </location>
</feature>
<feature type="domain" description="Major facilitator superfamily (MFS) profile" evidence="9">
    <location>
        <begin position="43"/>
        <end position="526"/>
    </location>
</feature>
<dbReference type="PANTHER" id="PTHR23501">
    <property type="entry name" value="MAJOR FACILITATOR SUPERFAMILY"/>
    <property type="match status" value="1"/>
</dbReference>
<dbReference type="CDD" id="cd17502">
    <property type="entry name" value="MFS_Azr1_MDR_like"/>
    <property type="match status" value="1"/>
</dbReference>
<evidence type="ECO:0000259" key="9">
    <source>
        <dbReference type="PROSITE" id="PS50850"/>
    </source>
</evidence>
<name>A0ABV6JWF1_9PROT</name>
<evidence type="ECO:0000313" key="11">
    <source>
        <dbReference type="Proteomes" id="UP001589865"/>
    </source>
</evidence>
<dbReference type="SUPFAM" id="SSF103473">
    <property type="entry name" value="MFS general substrate transporter"/>
    <property type="match status" value="1"/>
</dbReference>
<feature type="transmembrane region" description="Helical" evidence="8">
    <location>
        <begin position="500"/>
        <end position="520"/>
    </location>
</feature>
<dbReference type="InterPro" id="IPR020846">
    <property type="entry name" value="MFS_dom"/>
</dbReference>
<comment type="subcellular location">
    <subcellularLocation>
        <location evidence="1">Cell membrane</location>
        <topology evidence="1">Multi-pass membrane protein</topology>
    </subcellularLocation>
</comment>
<feature type="transmembrane region" description="Helical" evidence="8">
    <location>
        <begin position="43"/>
        <end position="65"/>
    </location>
</feature>
<dbReference type="RefSeq" id="WP_377045727.1">
    <property type="nucleotide sequence ID" value="NZ_JBHLUN010000012.1"/>
</dbReference>
<evidence type="ECO:0000256" key="6">
    <source>
        <dbReference type="ARBA" id="ARBA00023136"/>
    </source>
</evidence>
<dbReference type="Gene3D" id="1.20.1250.20">
    <property type="entry name" value="MFS general substrate transporter like domains"/>
    <property type="match status" value="1"/>
</dbReference>
<evidence type="ECO:0000313" key="10">
    <source>
        <dbReference type="EMBL" id="MFC0409979.1"/>
    </source>
</evidence>
<gene>
    <name evidence="10" type="ORF">ACFFGY_17130</name>
</gene>
<feature type="transmembrane region" description="Helical" evidence="8">
    <location>
        <begin position="430"/>
        <end position="450"/>
    </location>
</feature>
<feature type="transmembrane region" description="Helical" evidence="8">
    <location>
        <begin position="77"/>
        <end position="96"/>
    </location>
</feature>
<dbReference type="Gene3D" id="1.20.1720.10">
    <property type="entry name" value="Multidrug resistance protein D"/>
    <property type="match status" value="1"/>
</dbReference>
<feature type="transmembrane region" description="Helical" evidence="8">
    <location>
        <begin position="330"/>
        <end position="351"/>
    </location>
</feature>
<keyword evidence="3" id="KW-1003">Cell membrane</keyword>
<dbReference type="EMBL" id="JBHLUN010000012">
    <property type="protein sequence ID" value="MFC0409979.1"/>
    <property type="molecule type" value="Genomic_DNA"/>
</dbReference>
<evidence type="ECO:0000256" key="3">
    <source>
        <dbReference type="ARBA" id="ARBA00022475"/>
    </source>
</evidence>
<evidence type="ECO:0000256" key="2">
    <source>
        <dbReference type="ARBA" id="ARBA00022448"/>
    </source>
</evidence>
<feature type="compositionally biased region" description="Low complexity" evidence="7">
    <location>
        <begin position="14"/>
        <end position="25"/>
    </location>
</feature>
<keyword evidence="4 8" id="KW-0812">Transmembrane</keyword>
<feature type="transmembrane region" description="Helical" evidence="8">
    <location>
        <begin position="255"/>
        <end position="276"/>
    </location>
</feature>
<keyword evidence="11" id="KW-1185">Reference proteome</keyword>
<evidence type="ECO:0000256" key="1">
    <source>
        <dbReference type="ARBA" id="ARBA00004651"/>
    </source>
</evidence>
<comment type="caution">
    <text evidence="10">The sequence shown here is derived from an EMBL/GenBank/DDBJ whole genome shotgun (WGS) entry which is preliminary data.</text>
</comment>
<feature type="transmembrane region" description="Helical" evidence="8">
    <location>
        <begin position="388"/>
        <end position="410"/>
    </location>
</feature>
<sequence length="544" mass="56201">MSSTARPHPPAPLPGGAARPAPAGTPAAAEAPAGFTHAQIMQVIGGIVLCILLAALDQTVVIPAVPAIAADLNGFGHLSWIVTAYLLTSTAATPIYGKLSDIYGRRALLLPALALFIVSSVLCALSQSLFQLIIFRALQGLGGAGLMSMAQAAIADVVSPRERGRYQGYMASMWGIASIAGPIVGGFVTDHLSWRWVFWINLPIGLAAMWLSNRGLRILKVQRRQARIDYLGAALLTTGVTAALLLLSWGGNEYAWSSPTILGLAALAAAMFAILFWHERRDADPLLPPRIFRSNVFVRGILIAFFASLGLFGATFLLPLFLQLVRGTDASLSGLLVIPFLLTNVFGAFTAGRIIKRLGRTRGLVLAGLSTSALGFVALVMVGATTPWAVLLLGMVLVGGGIGLTLPSTLVTVQNAAERRDVGVATGTMLFLRSMGGAFGSTVVGAILALRFSDAVAAAGVTRALDLGALRHGGTGAADPLAGLDAAARAQVLEGLLSGFHLSFALCAGLTVVGVVIAAGMRDIPLRTSSAAAGEAPQAAAIGH</sequence>
<dbReference type="InterPro" id="IPR004638">
    <property type="entry name" value="EmrB-like"/>
</dbReference>
<accession>A0ABV6JWF1</accession>
<dbReference type="InterPro" id="IPR036259">
    <property type="entry name" value="MFS_trans_sf"/>
</dbReference>
<dbReference type="PANTHER" id="PTHR23501:SF197">
    <property type="entry name" value="COMD"/>
    <property type="match status" value="1"/>
</dbReference>
<feature type="transmembrane region" description="Helical" evidence="8">
    <location>
        <begin position="166"/>
        <end position="184"/>
    </location>
</feature>